<feature type="chain" id="PRO_5042184310" description="Secreted protein" evidence="1">
    <location>
        <begin position="26"/>
        <end position="137"/>
    </location>
</feature>
<organism evidence="2 3">
    <name type="scientific">Skeletonema marinoi</name>
    <dbReference type="NCBI Taxonomy" id="267567"/>
    <lineage>
        <taxon>Eukaryota</taxon>
        <taxon>Sar</taxon>
        <taxon>Stramenopiles</taxon>
        <taxon>Ochrophyta</taxon>
        <taxon>Bacillariophyta</taxon>
        <taxon>Coscinodiscophyceae</taxon>
        <taxon>Thalassiosirophycidae</taxon>
        <taxon>Thalassiosirales</taxon>
        <taxon>Skeletonemataceae</taxon>
        <taxon>Skeletonema</taxon>
        <taxon>Skeletonema marinoi-dohrnii complex</taxon>
    </lineage>
</organism>
<protein>
    <recommendedName>
        <fullName evidence="4">Secreted protein</fullName>
    </recommendedName>
</protein>
<dbReference type="Proteomes" id="UP001224775">
    <property type="component" value="Unassembled WGS sequence"/>
</dbReference>
<keyword evidence="3" id="KW-1185">Reference proteome</keyword>
<evidence type="ECO:0000313" key="2">
    <source>
        <dbReference type="EMBL" id="KAK1747083.1"/>
    </source>
</evidence>
<comment type="caution">
    <text evidence="2">The sequence shown here is derived from an EMBL/GenBank/DDBJ whole genome shotgun (WGS) entry which is preliminary data.</text>
</comment>
<name>A0AAD8YIU1_9STRA</name>
<accession>A0AAD8YIU1</accession>
<feature type="signal peptide" evidence="1">
    <location>
        <begin position="1"/>
        <end position="25"/>
    </location>
</feature>
<dbReference type="AlphaFoldDB" id="A0AAD8YIU1"/>
<proteinExistence type="predicted"/>
<gene>
    <name evidence="2" type="ORF">QTG54_002427</name>
</gene>
<sequence length="137" mass="15400">MFQHQRALCCLLCALMGITTHRTFAFTSSFEPRNNMHITKSNHPTKLHMSPSLLTPLLPKKQRQLCKEMPMEMPSLLLLLLPEGLRGEVITVHDTNAADRPQPVLVKFGADDEERSDGYSLPSAFSMHLSANEIMVV</sequence>
<feature type="non-terminal residue" evidence="2">
    <location>
        <position position="1"/>
    </location>
</feature>
<evidence type="ECO:0000313" key="3">
    <source>
        <dbReference type="Proteomes" id="UP001224775"/>
    </source>
</evidence>
<reference evidence="2" key="1">
    <citation type="submission" date="2023-06" db="EMBL/GenBank/DDBJ databases">
        <title>Survivors Of The Sea: Transcriptome response of Skeletonema marinoi to long-term dormancy.</title>
        <authorList>
            <person name="Pinder M.I.M."/>
            <person name="Kourtchenko O."/>
            <person name="Robertson E.K."/>
            <person name="Larsson T."/>
            <person name="Maumus F."/>
            <person name="Osuna-Cruz C.M."/>
            <person name="Vancaester E."/>
            <person name="Stenow R."/>
            <person name="Vandepoele K."/>
            <person name="Ploug H."/>
            <person name="Bruchert V."/>
            <person name="Godhe A."/>
            <person name="Topel M."/>
        </authorList>
    </citation>
    <scope>NUCLEOTIDE SEQUENCE</scope>
    <source>
        <strain evidence="2">R05AC</strain>
    </source>
</reference>
<evidence type="ECO:0008006" key="4">
    <source>
        <dbReference type="Google" id="ProtNLM"/>
    </source>
</evidence>
<dbReference type="EMBL" id="JATAAI010000003">
    <property type="protein sequence ID" value="KAK1747083.1"/>
    <property type="molecule type" value="Genomic_DNA"/>
</dbReference>
<keyword evidence="1" id="KW-0732">Signal</keyword>
<evidence type="ECO:0000256" key="1">
    <source>
        <dbReference type="SAM" id="SignalP"/>
    </source>
</evidence>